<name>A0ABP0SBE4_9DINO</name>
<feature type="region of interest" description="Disordered" evidence="1">
    <location>
        <begin position="822"/>
        <end position="898"/>
    </location>
</feature>
<gene>
    <name evidence="2" type="ORF">CCMP2556_LOCUS51054</name>
</gene>
<feature type="compositionally biased region" description="Polar residues" evidence="1">
    <location>
        <begin position="886"/>
        <end position="898"/>
    </location>
</feature>
<dbReference type="EMBL" id="CAXAMN010027251">
    <property type="protein sequence ID" value="CAK9109722.1"/>
    <property type="molecule type" value="Genomic_DNA"/>
</dbReference>
<evidence type="ECO:0000313" key="2">
    <source>
        <dbReference type="EMBL" id="CAK9109722.1"/>
    </source>
</evidence>
<keyword evidence="3" id="KW-1185">Reference proteome</keyword>
<reference evidence="2 3" key="1">
    <citation type="submission" date="2024-02" db="EMBL/GenBank/DDBJ databases">
        <authorList>
            <person name="Chen Y."/>
            <person name="Shah S."/>
            <person name="Dougan E. K."/>
            <person name="Thang M."/>
            <person name="Chan C."/>
        </authorList>
    </citation>
    <scope>NUCLEOTIDE SEQUENCE [LARGE SCALE GENOMIC DNA]</scope>
</reference>
<sequence length="898" mass="100362">MMSWEEDDVSSLEATPRALKDATPLPFESPKARQRALRAIHGAPHVKTMPTIVPAVLPKHLEFLFERSSAPAAAEAVSAFDIFEKEELGEKMKSLSLKDHFDSFGKARFHHLGLTFAAKQLMPQQMARYGSVCQVPHTARKGDKSAKAFIMSQDQKRWNEHTQKILDAIQEQDRQKDTDVKERQVAILFSELPSFWPLLPSSVAPDSLEGELHREEDPQMRPAAVRQNRLLLEPQTLWRFRRNEVLVLVQVLKSWTLASWPKGGAEMGMDRASFCRFILDVGLADQRKVPFFWAVHLFDSCAKWMRYCAVDDPMPETAPLLQVVTWWELFPIVDALAQQHFRTTASNLRLKFIEQVAEIARFFVPSFAQKVINIGREYLELMLQGVGVEEEEKAPEEEISSRGVSKSRIVRVNSEKASGKVQLSILDDAQRQRMRSLLAEPEVLQLLWQHEEVFKGLHRSYCDDRGHISFASMVQLCSDFGLAPRLISLHALRKIYESLECLEVEVDADLERDSSLSMGKAKSHNPSRAGGIRQGRRSSMSVSSGASNANTGGSSPSARRSSISDAKKRATVIAFEKKPDLGTSSMGTSSVPTHSTSFGRRRGSIQAAMAFGSTAQERSGLVLPWEVISLRLREAARAEPTSGFLKVPALMEMLCKVAYTYLGCYGNMQQRSMSTLLQTVWLLTYLRFGVESLRSSLQRRKMEKEEEERRYGAVSWAVRRLRPDMWDMDDAPEFEDDMPAPCVKPLPKEVIRKSTKQASEAPKEGTPYVVDKKCQICKSTESGEGWGNLRCFACSKIDAIAFRRHPLAALLRRSGEKPVALAGKVPRVRNTSLSPPRFQDSLTKPTAESMASPTLGTENDTLRTDVTQDAIGQSEGGVPCVPPSAGSDQVSFGSSDEG</sequence>
<feature type="compositionally biased region" description="Low complexity" evidence="1">
    <location>
        <begin position="537"/>
        <end position="564"/>
    </location>
</feature>
<organism evidence="2 3">
    <name type="scientific">Durusdinium trenchii</name>
    <dbReference type="NCBI Taxonomy" id="1381693"/>
    <lineage>
        <taxon>Eukaryota</taxon>
        <taxon>Sar</taxon>
        <taxon>Alveolata</taxon>
        <taxon>Dinophyceae</taxon>
        <taxon>Suessiales</taxon>
        <taxon>Symbiodiniaceae</taxon>
        <taxon>Durusdinium</taxon>
    </lineage>
</organism>
<accession>A0ABP0SBE4</accession>
<feature type="compositionally biased region" description="Polar residues" evidence="1">
    <location>
        <begin position="829"/>
        <end position="871"/>
    </location>
</feature>
<comment type="caution">
    <text evidence="2">The sequence shown here is derived from an EMBL/GenBank/DDBJ whole genome shotgun (WGS) entry which is preliminary data.</text>
</comment>
<feature type="region of interest" description="Disordered" evidence="1">
    <location>
        <begin position="514"/>
        <end position="566"/>
    </location>
</feature>
<protein>
    <submittedName>
        <fullName evidence="2">Uncharacterized protein</fullName>
    </submittedName>
</protein>
<evidence type="ECO:0000256" key="1">
    <source>
        <dbReference type="SAM" id="MobiDB-lite"/>
    </source>
</evidence>
<evidence type="ECO:0000313" key="3">
    <source>
        <dbReference type="Proteomes" id="UP001642484"/>
    </source>
</evidence>
<dbReference type="Proteomes" id="UP001642484">
    <property type="component" value="Unassembled WGS sequence"/>
</dbReference>
<proteinExistence type="predicted"/>